<dbReference type="InterPro" id="IPR011119">
    <property type="entry name" value="Unchr_helicase_relaxase_TraI"/>
</dbReference>
<feature type="compositionally biased region" description="Polar residues" evidence="1">
    <location>
        <begin position="427"/>
        <end position="445"/>
    </location>
</feature>
<dbReference type="Gene3D" id="1.10.3210.40">
    <property type="match status" value="1"/>
</dbReference>
<accession>A0AA43AJX3</accession>
<protein>
    <submittedName>
        <fullName evidence="4">Helicase/relaxase domain-containing protein</fullName>
    </submittedName>
</protein>
<dbReference type="Pfam" id="PF07514">
    <property type="entry name" value="TraI_2"/>
    <property type="match status" value="1"/>
</dbReference>
<proteinExistence type="predicted"/>
<feature type="region of interest" description="Disordered" evidence="1">
    <location>
        <begin position="406"/>
        <end position="464"/>
    </location>
</feature>
<evidence type="ECO:0000313" key="5">
    <source>
        <dbReference type="Proteomes" id="UP001160758"/>
    </source>
</evidence>
<name>A0AA43AJX3_AERCA</name>
<dbReference type="InterPro" id="IPR011093">
    <property type="entry name" value="TraI_2_C"/>
</dbReference>
<dbReference type="InterPro" id="IPR036390">
    <property type="entry name" value="WH_DNA-bd_sf"/>
</dbReference>
<keyword evidence="4" id="KW-0378">Hydrolase</keyword>
<comment type="caution">
    <text evidence="4">The sequence shown here is derived from an EMBL/GenBank/DDBJ whole genome shotgun (WGS) entry which is preliminary data.</text>
</comment>
<keyword evidence="4" id="KW-0547">Nucleotide-binding</keyword>
<keyword evidence="4" id="KW-0347">Helicase</keyword>
<dbReference type="Pfam" id="PF07515">
    <property type="entry name" value="TraI_2_C"/>
    <property type="match status" value="1"/>
</dbReference>
<dbReference type="EMBL" id="JAOCFT010000002">
    <property type="protein sequence ID" value="MDH1900366.1"/>
    <property type="molecule type" value="Genomic_DNA"/>
</dbReference>
<feature type="domain" description="Putative conjugal transfer nickase/helicase TraI C-terminal" evidence="3">
    <location>
        <begin position="537"/>
        <end position="644"/>
    </location>
</feature>
<gene>
    <name evidence="4" type="ORF">N5I07_23025</name>
</gene>
<dbReference type="AlphaFoldDB" id="A0AA43AJX3"/>
<evidence type="ECO:0000259" key="3">
    <source>
        <dbReference type="Pfam" id="PF07515"/>
    </source>
</evidence>
<evidence type="ECO:0000256" key="1">
    <source>
        <dbReference type="SAM" id="MobiDB-lite"/>
    </source>
</evidence>
<evidence type="ECO:0000313" key="4">
    <source>
        <dbReference type="EMBL" id="MDH1900366.1"/>
    </source>
</evidence>
<dbReference type="SUPFAM" id="SSF46785">
    <property type="entry name" value="Winged helix' DNA-binding domain"/>
    <property type="match status" value="1"/>
</dbReference>
<evidence type="ECO:0000259" key="2">
    <source>
        <dbReference type="Pfam" id="PF07514"/>
    </source>
</evidence>
<dbReference type="RefSeq" id="WP_210538254.1">
    <property type="nucleotide sequence ID" value="NZ_CP100393.1"/>
</dbReference>
<feature type="domain" description="Uncharacterised" evidence="2">
    <location>
        <begin position="41"/>
        <end position="355"/>
    </location>
</feature>
<dbReference type="Proteomes" id="UP001160758">
    <property type="component" value="Unassembled WGS sequence"/>
</dbReference>
<organism evidence="4 5">
    <name type="scientific">Aeromonas caviae</name>
    <name type="common">Aeromonas punctata</name>
    <dbReference type="NCBI Taxonomy" id="648"/>
    <lineage>
        <taxon>Bacteria</taxon>
        <taxon>Pseudomonadati</taxon>
        <taxon>Pseudomonadota</taxon>
        <taxon>Gammaproteobacteria</taxon>
        <taxon>Aeromonadales</taxon>
        <taxon>Aeromonadaceae</taxon>
        <taxon>Aeromonas</taxon>
    </lineage>
</organism>
<keyword evidence="4" id="KW-0067">ATP-binding</keyword>
<reference evidence="4" key="1">
    <citation type="submission" date="2022-09" db="EMBL/GenBank/DDBJ databases">
        <title>Intensive care unit water sources are persistently colonized with multi-drug resistant bacteria and are the site of extensive horizontal gene transfer of antibiotic resistance genes.</title>
        <authorList>
            <person name="Diorio-Toth L."/>
        </authorList>
    </citation>
    <scope>NUCLEOTIDE SEQUENCE</scope>
    <source>
        <strain evidence="4">GD03796</strain>
    </source>
</reference>
<sequence>MRNWWFKWTTRQQVGQINNKSHAEPTQQANALSGSALVAESPEALLKRHMPLLQNLSAFTQLDETRFNQIYMELFRNLAAWCQHLPASERHHHAHLGGLLEHSIEVAVYSARIAGRFLYISDGEEQISQWQALYIFAMTSAGALHDIGKLLTDVDVVVMKGSNMTPWLPHLGPMAPGTKYIYRYNDRRQHGVHEVASLPLIFQIMPKAALSWIWKKSIIRDEWLATIGGKAMELGGNIGRCVIECDSQSTGDAMADAPVAVAAQATVNSSLAKRPQIHALAIKGITLSLRDFEPNKKNSPYWVSQHFIACVAPRFVECIRSALGTENQFLPDNTSLIYDTMGDNGMLILNVNGKAMHSLMFTPNQKPLAVVLVKRQVLDPDAKLPVYTGRLLCPSVDEQYHHQIPGEVKPAKTGSSTSDAKPIAKPAQSQVRSEQKATSTQTTPKIITAPDAKNPSMELQPQQHHEQVQPNLTGDQSFTEVAAKEEAGIVEYPLTVKTTSDEFKRFVQGTEAPGASQETQQSAAPSIKKSISGRSDTAHQFIEWLRAQIMTGALQVNARAGVVHIVSERRLCFVSPGLFYTFLDQNGANKNLDPKARREAVSKVQHAIASVLTFERSILGSTMITAEIVGMRKRADLHVMVLTAQGTEQLMLDLDFDNANRFITLGDIR</sequence>
<dbReference type="GO" id="GO:0004386">
    <property type="term" value="F:helicase activity"/>
    <property type="evidence" value="ECO:0007669"/>
    <property type="project" value="UniProtKB-KW"/>
</dbReference>
<feature type="region of interest" description="Disordered" evidence="1">
    <location>
        <begin position="511"/>
        <end position="530"/>
    </location>
</feature>